<dbReference type="InterPro" id="IPR045595">
    <property type="entry name" value="SufBD_N"/>
</dbReference>
<dbReference type="KEGG" id="vcw:GJQ55_04640"/>
<dbReference type="RefSeq" id="WP_228346349.1">
    <property type="nucleotide sequence ID" value="NZ_CP046056.1"/>
</dbReference>
<evidence type="ECO:0000313" key="5">
    <source>
        <dbReference type="Proteomes" id="UP000596074"/>
    </source>
</evidence>
<dbReference type="SUPFAM" id="SSF101960">
    <property type="entry name" value="Stabilizer of iron transporter SufD"/>
    <property type="match status" value="1"/>
</dbReference>
<protein>
    <submittedName>
        <fullName evidence="4">Fe-S cluster assembly protein SufD</fullName>
    </submittedName>
</protein>
<feature type="domain" description="SUF system FeS cluster assembly SufBD core" evidence="2">
    <location>
        <begin position="176"/>
        <end position="403"/>
    </location>
</feature>
<gene>
    <name evidence="4" type="primary">sufD</name>
    <name evidence="4" type="ORF">GJQ55_04640</name>
</gene>
<comment type="similarity">
    <text evidence="1">Belongs to the iron-sulfur cluster assembly SufBD family.</text>
</comment>
<dbReference type="EMBL" id="CP046056">
    <property type="protein sequence ID" value="QQD23809.1"/>
    <property type="molecule type" value="Genomic_DNA"/>
</dbReference>
<dbReference type="InterPro" id="IPR055346">
    <property type="entry name" value="Fe-S_cluster_assembly_SufBD"/>
</dbReference>
<dbReference type="GO" id="GO:0016226">
    <property type="term" value="P:iron-sulfur cluster assembly"/>
    <property type="evidence" value="ECO:0007669"/>
    <property type="project" value="InterPro"/>
</dbReference>
<reference evidence="4 5" key="1">
    <citation type="submission" date="2019-11" db="EMBL/GenBank/DDBJ databases">
        <title>Venatorbacter sp. nov. a predator of Campylobacter and other Gram-negative bacteria.</title>
        <authorList>
            <person name="Saeedi A."/>
            <person name="Cummings N.J."/>
            <person name="Connerton I.F."/>
            <person name="Connerton P.L."/>
        </authorList>
    </citation>
    <scope>NUCLEOTIDE SEQUENCE [LARGE SCALE GENOMIC DNA]</scope>
    <source>
        <strain evidence="4">XL5</strain>
    </source>
</reference>
<dbReference type="Proteomes" id="UP000596074">
    <property type="component" value="Chromosome"/>
</dbReference>
<feature type="domain" description="SUF system FeS cluster assembly SufBD N-terminal" evidence="3">
    <location>
        <begin position="15"/>
        <end position="165"/>
    </location>
</feature>
<evidence type="ECO:0000256" key="1">
    <source>
        <dbReference type="ARBA" id="ARBA00043967"/>
    </source>
</evidence>
<evidence type="ECO:0000313" key="4">
    <source>
        <dbReference type="EMBL" id="QQD23809.1"/>
    </source>
</evidence>
<dbReference type="InterPro" id="IPR011542">
    <property type="entry name" value="SUF_FeS_clus_asmbl_SufD"/>
</dbReference>
<evidence type="ECO:0000259" key="3">
    <source>
        <dbReference type="Pfam" id="PF19295"/>
    </source>
</evidence>
<dbReference type="Pfam" id="PF01458">
    <property type="entry name" value="SUFBD_core"/>
    <property type="match status" value="1"/>
</dbReference>
<dbReference type="NCBIfam" id="TIGR01981">
    <property type="entry name" value="sufD"/>
    <property type="match status" value="1"/>
</dbReference>
<dbReference type="AlphaFoldDB" id="A0A9X7V1C6"/>
<evidence type="ECO:0000259" key="2">
    <source>
        <dbReference type="Pfam" id="PF01458"/>
    </source>
</evidence>
<proteinExistence type="inferred from homology"/>
<name>A0A9X7V1C6_9GAMM</name>
<keyword evidence="5" id="KW-1185">Reference proteome</keyword>
<dbReference type="PANTHER" id="PTHR43575:SF1">
    <property type="entry name" value="PROTEIN ABCI7, CHLOROPLASTIC"/>
    <property type="match status" value="1"/>
</dbReference>
<organism evidence="4 5">
    <name type="scientific">Venatoribacter cucullus</name>
    <dbReference type="NCBI Taxonomy" id="2661630"/>
    <lineage>
        <taxon>Bacteria</taxon>
        <taxon>Pseudomonadati</taxon>
        <taxon>Pseudomonadota</taxon>
        <taxon>Gammaproteobacteria</taxon>
        <taxon>Oceanospirillales</taxon>
        <taxon>Oceanospirillaceae</taxon>
        <taxon>Venatoribacter</taxon>
    </lineage>
</organism>
<dbReference type="InterPro" id="IPR037284">
    <property type="entry name" value="SUF_FeS_clus_asmbl_SufBD_sf"/>
</dbReference>
<dbReference type="InterPro" id="IPR000825">
    <property type="entry name" value="SUF_FeS_clus_asmbl_SufBD_core"/>
</dbReference>
<dbReference type="PANTHER" id="PTHR43575">
    <property type="entry name" value="PROTEIN ABCI7, CHLOROPLASTIC"/>
    <property type="match status" value="1"/>
</dbReference>
<sequence length="451" mass="49016">MASEFHTQQLALASQQTSLPLLAALNEQGRSAFASATMPTRKTEAWKYTSLHNLSTSEFIAPESASITAELQAACDIKELKTARLVFINGQLDTGLSDALTLPEVCLFSQADAQQQAVIAEQLGSILAQTPSTTHLFNDLNNASVNDGVLIHIGKNQQLAQPIQIVQLTTANPQPFAVTARMLLVLESGAAATVIEQYGSDSVAQSSFTNAITEIAVGANARLQHYRLQTLQEEALHIGSTHVALGRDAQYNAFHLGMGTRLTRNDIVVNHNEGGSHAEIAGVYVPQNQQVVDFHTCIEHKVAHCTSNEVFRGIMNDKSKAIFNGRIHIHPQAQKTNAQLSNKNLLLTNTAEIYTKPELEIYADDVKCAHGATVAQLEEKARFYLQSRGISQREAEVMLSFGFINELLEALPDAAITHLLRPVLAQRFGRDDSLNQHLLENEAAGLTGANA</sequence>
<accession>A0A9X7V1C6</accession>
<dbReference type="Pfam" id="PF19295">
    <property type="entry name" value="SufBD_N"/>
    <property type="match status" value="1"/>
</dbReference>